<dbReference type="EMBL" id="JAPDNT010000002">
    <property type="protein sequence ID" value="MCW3473892.1"/>
    <property type="molecule type" value="Genomic_DNA"/>
</dbReference>
<protein>
    <submittedName>
        <fullName evidence="1">Type VI secretion system baseplate subunit TssG</fullName>
    </submittedName>
</protein>
<dbReference type="Pfam" id="PF06996">
    <property type="entry name" value="T6SS_TssG"/>
    <property type="match status" value="1"/>
</dbReference>
<dbReference type="NCBIfam" id="TIGR03347">
    <property type="entry name" value="VI_chp_1"/>
    <property type="match status" value="1"/>
</dbReference>
<dbReference type="AlphaFoldDB" id="A0AA41YQY3"/>
<reference evidence="1" key="1">
    <citation type="submission" date="2022-09" db="EMBL/GenBank/DDBJ databases">
        <title>Rhodovastum sp. nov. RN2-1 isolated from soil in Seongnam, South Korea.</title>
        <authorList>
            <person name="Le N.T."/>
        </authorList>
    </citation>
    <scope>NUCLEOTIDE SEQUENCE</scope>
    <source>
        <strain evidence="1">RN2-1</strain>
    </source>
</reference>
<sequence>MTARSALARLLREPRRFRFDAAVRVLMHAARRADPADAARFRSQPGLAFPPADIVAIRPDVPAQADAPPKPPELTVGLMGLTGSSGVLPRYYTEVLSLTLRDRSQSLHRFLDMLSHRMVALFARAGIKYRLHRAADAAVLSNPPAPDAVGAALLALTGYGTPHMAGRLAAGTDPLLHYAGLFAARPRSADRLAALVSDWLGRTVEVEQFAGAWLPIPPDQRSRMPKGRLPGQFNRLGVDAAIGTRAWDVQARIVLRVGPLDRAAFEALLPDRPALRRLVSLVRAFVGFETAFAVNPVLAAAAVPELRLDAAADPPPRLGWNTWLPTSGGPRRRDAAEAIFEAEIVEATDPGMTPLRPTIFQNTGLAA</sequence>
<accession>A0AA41YQY3</accession>
<dbReference type="RefSeq" id="WP_264712510.1">
    <property type="nucleotide sequence ID" value="NZ_JAPDNT010000002.1"/>
</dbReference>
<comment type="caution">
    <text evidence="1">The sequence shown here is derived from an EMBL/GenBank/DDBJ whole genome shotgun (WGS) entry which is preliminary data.</text>
</comment>
<keyword evidence="2" id="KW-1185">Reference proteome</keyword>
<reference evidence="1" key="2">
    <citation type="submission" date="2022-10" db="EMBL/GenBank/DDBJ databases">
        <authorList>
            <person name="Trinh H.N."/>
        </authorList>
    </citation>
    <scope>NUCLEOTIDE SEQUENCE</scope>
    <source>
        <strain evidence="1">RN2-1</strain>
    </source>
</reference>
<dbReference type="Proteomes" id="UP001165679">
    <property type="component" value="Unassembled WGS sequence"/>
</dbReference>
<gene>
    <name evidence="1" type="primary">tssG</name>
    <name evidence="1" type="ORF">OL599_04815</name>
</gene>
<dbReference type="PANTHER" id="PTHR35564">
    <property type="match status" value="1"/>
</dbReference>
<proteinExistence type="predicted"/>
<organism evidence="1 2">
    <name type="scientific">Limobrevibacterium gyesilva</name>
    <dbReference type="NCBI Taxonomy" id="2991712"/>
    <lineage>
        <taxon>Bacteria</taxon>
        <taxon>Pseudomonadati</taxon>
        <taxon>Pseudomonadota</taxon>
        <taxon>Alphaproteobacteria</taxon>
        <taxon>Acetobacterales</taxon>
        <taxon>Acetobacteraceae</taxon>
        <taxon>Limobrevibacterium</taxon>
    </lineage>
</organism>
<evidence type="ECO:0000313" key="1">
    <source>
        <dbReference type="EMBL" id="MCW3473892.1"/>
    </source>
</evidence>
<evidence type="ECO:0000313" key="2">
    <source>
        <dbReference type="Proteomes" id="UP001165679"/>
    </source>
</evidence>
<name>A0AA41YQY3_9PROT</name>
<dbReference type="InterPro" id="IPR010732">
    <property type="entry name" value="T6SS_TssG-like"/>
</dbReference>
<dbReference type="PANTHER" id="PTHR35564:SF4">
    <property type="entry name" value="CYTOPLASMIC PROTEIN"/>
    <property type="match status" value="1"/>
</dbReference>